<dbReference type="OrthoDB" id="343946at2"/>
<accession>A0A0P7AEC6</accession>
<keyword evidence="1" id="KW-1133">Transmembrane helix</keyword>
<keyword evidence="3" id="KW-1185">Reference proteome</keyword>
<sequence length="141" mass="15283">MIYGITLVLLSILAVPSLLLSKKPNAKELLEKIEPYQGWIGLIFCIWGVWGIISSILNLGWLTSAPIWWATLLAGSIVQAGLGFMLGFGTINKLVIGSNVQAQEKAAELREKIAPKQGKLGLFGLFLGVWVIVASFLFTVA</sequence>
<evidence type="ECO:0000256" key="1">
    <source>
        <dbReference type="SAM" id="Phobius"/>
    </source>
</evidence>
<feature type="transmembrane region" description="Helical" evidence="1">
    <location>
        <begin position="67"/>
        <end position="88"/>
    </location>
</feature>
<keyword evidence="1" id="KW-0472">Membrane</keyword>
<feature type="transmembrane region" description="Helical" evidence="1">
    <location>
        <begin position="120"/>
        <end position="140"/>
    </location>
</feature>
<dbReference type="RefSeq" id="WP_054559172.1">
    <property type="nucleotide sequence ID" value="NZ_LDJX01000004.1"/>
</dbReference>
<evidence type="ECO:0000313" key="3">
    <source>
        <dbReference type="Proteomes" id="UP000050280"/>
    </source>
</evidence>
<dbReference type="STRING" id="1300341.I595_2059"/>
<dbReference type="AlphaFoldDB" id="A0A0P7AEC6"/>
<feature type="transmembrane region" description="Helical" evidence="1">
    <location>
        <begin position="37"/>
        <end position="60"/>
    </location>
</feature>
<comment type="caution">
    <text evidence="2">The sequence shown here is derived from an EMBL/GenBank/DDBJ whole genome shotgun (WGS) entry which is preliminary data.</text>
</comment>
<evidence type="ECO:0000313" key="2">
    <source>
        <dbReference type="EMBL" id="KPM31566.1"/>
    </source>
</evidence>
<protein>
    <submittedName>
        <fullName evidence="2">Uncharacterized protein</fullName>
    </submittedName>
</protein>
<keyword evidence="1" id="KW-0812">Transmembrane</keyword>
<organism evidence="2 3">
    <name type="scientific">Croceitalea dokdonensis DOKDO 023</name>
    <dbReference type="NCBI Taxonomy" id="1300341"/>
    <lineage>
        <taxon>Bacteria</taxon>
        <taxon>Pseudomonadati</taxon>
        <taxon>Bacteroidota</taxon>
        <taxon>Flavobacteriia</taxon>
        <taxon>Flavobacteriales</taxon>
        <taxon>Flavobacteriaceae</taxon>
        <taxon>Croceitalea</taxon>
    </lineage>
</organism>
<dbReference type="EMBL" id="LDJX01000004">
    <property type="protein sequence ID" value="KPM31566.1"/>
    <property type="molecule type" value="Genomic_DNA"/>
</dbReference>
<reference evidence="2 3" key="1">
    <citation type="submission" date="2015-09" db="EMBL/GenBank/DDBJ databases">
        <title>Genome sequence of the marine flavobacterium Croceitalea dokdonensis DOKDO 023 that contains proton- and sodium-pumping rhodopsins.</title>
        <authorList>
            <person name="Kwon S.-K."/>
            <person name="Lee H.K."/>
            <person name="Kwak M.-J."/>
            <person name="Kim J.F."/>
        </authorList>
    </citation>
    <scope>NUCLEOTIDE SEQUENCE [LARGE SCALE GENOMIC DNA]</scope>
    <source>
        <strain evidence="2 3">DOKDO 023</strain>
    </source>
</reference>
<dbReference type="PATRIC" id="fig|1300341.3.peg.2238"/>
<dbReference type="Proteomes" id="UP000050280">
    <property type="component" value="Unassembled WGS sequence"/>
</dbReference>
<name>A0A0P7AEC6_9FLAO</name>
<proteinExistence type="predicted"/>
<gene>
    <name evidence="2" type="ORF">I595_2059</name>
</gene>